<evidence type="ECO:0008006" key="3">
    <source>
        <dbReference type="Google" id="ProtNLM"/>
    </source>
</evidence>
<accession>A0A9D1KA48</accession>
<evidence type="ECO:0000313" key="2">
    <source>
        <dbReference type="Proteomes" id="UP000886876"/>
    </source>
</evidence>
<evidence type="ECO:0000313" key="1">
    <source>
        <dbReference type="EMBL" id="HIS97902.1"/>
    </source>
</evidence>
<dbReference type="Proteomes" id="UP000886876">
    <property type="component" value="Unassembled WGS sequence"/>
</dbReference>
<comment type="caution">
    <text evidence="1">The sequence shown here is derived from an EMBL/GenBank/DDBJ whole genome shotgun (WGS) entry which is preliminary data.</text>
</comment>
<dbReference type="EMBL" id="DVJS01000199">
    <property type="protein sequence ID" value="HIS97902.1"/>
    <property type="molecule type" value="Genomic_DNA"/>
</dbReference>
<reference evidence="1" key="1">
    <citation type="submission" date="2020-10" db="EMBL/GenBank/DDBJ databases">
        <authorList>
            <person name="Gilroy R."/>
        </authorList>
    </citation>
    <scope>NUCLEOTIDE SEQUENCE</scope>
    <source>
        <strain evidence="1">ChiHecec3B27-6122</strain>
    </source>
</reference>
<organism evidence="1 2">
    <name type="scientific">Candidatus Scatomorpha pullistercoris</name>
    <dbReference type="NCBI Taxonomy" id="2840929"/>
    <lineage>
        <taxon>Bacteria</taxon>
        <taxon>Bacillati</taxon>
        <taxon>Bacillota</taxon>
        <taxon>Clostridia</taxon>
        <taxon>Eubacteriales</taxon>
        <taxon>Candidatus Scatomorpha</taxon>
    </lineage>
</organism>
<protein>
    <recommendedName>
        <fullName evidence="3">IrrE N-terminal-like domain-containing protein</fullName>
    </recommendedName>
</protein>
<dbReference type="AlphaFoldDB" id="A0A9D1KA48"/>
<reference evidence="1" key="2">
    <citation type="journal article" date="2021" name="PeerJ">
        <title>Extensive microbial diversity within the chicken gut microbiome revealed by metagenomics and culture.</title>
        <authorList>
            <person name="Gilroy R."/>
            <person name="Ravi A."/>
            <person name="Getino M."/>
            <person name="Pursley I."/>
            <person name="Horton D.L."/>
            <person name="Alikhan N.F."/>
            <person name="Baker D."/>
            <person name="Gharbi K."/>
            <person name="Hall N."/>
            <person name="Watson M."/>
            <person name="Adriaenssens E.M."/>
            <person name="Foster-Nyarko E."/>
            <person name="Jarju S."/>
            <person name="Secka A."/>
            <person name="Antonio M."/>
            <person name="Oren A."/>
            <person name="Chaudhuri R.R."/>
            <person name="La Ragione R."/>
            <person name="Hildebrand F."/>
            <person name="Pallen M.J."/>
        </authorList>
    </citation>
    <scope>NUCLEOTIDE SEQUENCE</scope>
    <source>
        <strain evidence="1">ChiHecec3B27-6122</strain>
    </source>
</reference>
<name>A0A9D1KA48_9FIRM</name>
<gene>
    <name evidence="1" type="ORF">IAD42_08010</name>
</gene>
<proteinExistence type="predicted"/>
<sequence>MSYLEGVDYWVRLVEFPSRASAAVTVSNGDGTFTIYINTRFDEAAREAGLRHELEHLKNEHFYRDEYGVCELEAAAEGLYTLREKPAAERRTIRLYAGPGAVLEDFLRRASPEALVLLRRAGLEKKCR</sequence>